<reference evidence="3" key="1">
    <citation type="journal article" date="2019" name="Gigascience">
        <title>De novo genome assembly of the endangered Acer yangbiense, a plant species with extremely small populations endemic to Yunnan Province, China.</title>
        <authorList>
            <person name="Yang J."/>
            <person name="Wariss H.M."/>
            <person name="Tao L."/>
            <person name="Zhang R."/>
            <person name="Yun Q."/>
            <person name="Hollingsworth P."/>
            <person name="Dao Z."/>
            <person name="Luo G."/>
            <person name="Guo H."/>
            <person name="Ma Y."/>
            <person name="Sun W."/>
        </authorList>
    </citation>
    <scope>NUCLEOTIDE SEQUENCE [LARGE SCALE GENOMIC DNA]</scope>
    <source>
        <strain evidence="3">cv. br00</strain>
    </source>
</reference>
<comment type="caution">
    <text evidence="2">The sequence shown here is derived from an EMBL/GenBank/DDBJ whole genome shotgun (WGS) entry which is preliminary data.</text>
</comment>
<feature type="transmembrane region" description="Helical" evidence="1">
    <location>
        <begin position="43"/>
        <end position="66"/>
    </location>
</feature>
<evidence type="ECO:0000313" key="2">
    <source>
        <dbReference type="EMBL" id="KAB5525030.1"/>
    </source>
</evidence>
<keyword evidence="1" id="KW-0812">Transmembrane</keyword>
<evidence type="ECO:0000256" key="1">
    <source>
        <dbReference type="SAM" id="Phobius"/>
    </source>
</evidence>
<protein>
    <submittedName>
        <fullName evidence="2">Uncharacterized protein</fullName>
    </submittedName>
</protein>
<evidence type="ECO:0000313" key="3">
    <source>
        <dbReference type="Proteomes" id="UP000326939"/>
    </source>
</evidence>
<sequence length="98" mass="11261">MVSDPFVKLNSFLFHLNRFCSELWFTMLLKVLVYLIMVRGPPLMGFILSVDQALMCGFVLLCYLTLKVGNSEALEQSKPFILVSAVIMYARLDSYRKD</sequence>
<keyword evidence="1" id="KW-1133">Transmembrane helix</keyword>
<dbReference type="AlphaFoldDB" id="A0A5N5K5H1"/>
<dbReference type="EMBL" id="VDCV01000015">
    <property type="protein sequence ID" value="KAB5525030.1"/>
    <property type="molecule type" value="Genomic_DNA"/>
</dbReference>
<gene>
    <name evidence="2" type="ORF">DKX38_022779</name>
</gene>
<keyword evidence="1" id="KW-0472">Membrane</keyword>
<organism evidence="2 3">
    <name type="scientific">Salix brachista</name>
    <dbReference type="NCBI Taxonomy" id="2182728"/>
    <lineage>
        <taxon>Eukaryota</taxon>
        <taxon>Viridiplantae</taxon>
        <taxon>Streptophyta</taxon>
        <taxon>Embryophyta</taxon>
        <taxon>Tracheophyta</taxon>
        <taxon>Spermatophyta</taxon>
        <taxon>Magnoliopsida</taxon>
        <taxon>eudicotyledons</taxon>
        <taxon>Gunneridae</taxon>
        <taxon>Pentapetalae</taxon>
        <taxon>rosids</taxon>
        <taxon>fabids</taxon>
        <taxon>Malpighiales</taxon>
        <taxon>Salicaceae</taxon>
        <taxon>Saliceae</taxon>
        <taxon>Salix</taxon>
    </lineage>
</organism>
<keyword evidence="3" id="KW-1185">Reference proteome</keyword>
<proteinExistence type="predicted"/>
<accession>A0A5N5K5H1</accession>
<name>A0A5N5K5H1_9ROSI</name>
<dbReference type="Proteomes" id="UP000326939">
    <property type="component" value="Chromosome 15"/>
</dbReference>
<feature type="transmembrane region" description="Helical" evidence="1">
    <location>
        <begin position="12"/>
        <end position="37"/>
    </location>
</feature>